<name>A0A2G1WFC1_9EURY</name>
<evidence type="ECO:0000313" key="3">
    <source>
        <dbReference type="Proteomes" id="UP000222824"/>
    </source>
</evidence>
<accession>A0A2G1WFC1</accession>
<evidence type="ECO:0000313" key="2">
    <source>
        <dbReference type="EMBL" id="PHQ37660.1"/>
    </source>
</evidence>
<feature type="transmembrane region" description="Helical" evidence="1">
    <location>
        <begin position="12"/>
        <end position="35"/>
    </location>
</feature>
<evidence type="ECO:0000256" key="1">
    <source>
        <dbReference type="SAM" id="Phobius"/>
    </source>
</evidence>
<dbReference type="Proteomes" id="UP000222824">
    <property type="component" value="Unassembled WGS sequence"/>
</dbReference>
<organism evidence="2 3">
    <name type="scientific">Halorubrum persicum</name>
    <dbReference type="NCBI Taxonomy" id="1383844"/>
    <lineage>
        <taxon>Archaea</taxon>
        <taxon>Methanobacteriati</taxon>
        <taxon>Methanobacteriota</taxon>
        <taxon>Stenosarchaea group</taxon>
        <taxon>Halobacteria</taxon>
        <taxon>Halobacteriales</taxon>
        <taxon>Haloferacaceae</taxon>
        <taxon>Halorubrum</taxon>
    </lineage>
</organism>
<keyword evidence="1" id="KW-1133">Transmembrane helix</keyword>
<dbReference type="AlphaFoldDB" id="A0A2G1WFC1"/>
<keyword evidence="1" id="KW-0812">Transmembrane</keyword>
<comment type="caution">
    <text evidence="2">The sequence shown here is derived from an EMBL/GenBank/DDBJ whole genome shotgun (WGS) entry which is preliminary data.</text>
</comment>
<feature type="transmembrane region" description="Helical" evidence="1">
    <location>
        <begin position="80"/>
        <end position="98"/>
    </location>
</feature>
<sequence length="141" mass="15343">MSGLVDEFGFQLLQFIGLSLPAVALYMTVLTEVFMRPFVKQIPNLEREGSGVKMTPENTEHQTVTITNAQSTYEFIAAELALGLLTFSGILVIGSVVLTSNLVFQAGLVIAAIGYIIFGVSPLLLAFKTIREVSQKTNRDT</sequence>
<proteinExistence type="predicted"/>
<protein>
    <submittedName>
        <fullName evidence="2">Uncharacterized protein</fullName>
    </submittedName>
</protein>
<keyword evidence="1" id="KW-0472">Membrane</keyword>
<reference evidence="2 3" key="1">
    <citation type="journal article" date="2014" name="Front. Microbiol.">
        <title>Population and genomic analysis of the genus Halorubrum.</title>
        <authorList>
            <person name="Fullmer M.S."/>
            <person name="Soucy S.M."/>
            <person name="Swithers K.S."/>
            <person name="Makkay A.M."/>
            <person name="Wheeler R."/>
            <person name="Ventosa A."/>
            <person name="Gogarten J.P."/>
            <person name="Papke R.T."/>
        </authorList>
    </citation>
    <scope>NUCLEOTIDE SEQUENCE [LARGE SCALE GENOMIC DNA]</scope>
    <source>
        <strain evidence="2 3">C49</strain>
    </source>
</reference>
<feature type="transmembrane region" description="Helical" evidence="1">
    <location>
        <begin position="104"/>
        <end position="127"/>
    </location>
</feature>
<gene>
    <name evidence="2" type="ORF">DJ69_15665</name>
</gene>
<dbReference type="EMBL" id="NHOA01000147">
    <property type="protein sequence ID" value="PHQ37660.1"/>
    <property type="molecule type" value="Genomic_DNA"/>
</dbReference>
<keyword evidence="3" id="KW-1185">Reference proteome</keyword>